<dbReference type="GO" id="GO:0003735">
    <property type="term" value="F:structural constituent of ribosome"/>
    <property type="evidence" value="ECO:0007669"/>
    <property type="project" value="InterPro"/>
</dbReference>
<evidence type="ECO:0000256" key="3">
    <source>
        <dbReference type="ARBA" id="ARBA00023274"/>
    </source>
</evidence>
<organism evidence="5 6">
    <name type="scientific">Saprospira grandis DSM 2844</name>
    <dbReference type="NCBI Taxonomy" id="694433"/>
    <lineage>
        <taxon>Bacteria</taxon>
        <taxon>Pseudomonadati</taxon>
        <taxon>Bacteroidota</taxon>
        <taxon>Saprospiria</taxon>
        <taxon>Saprospirales</taxon>
        <taxon>Saprospiraceae</taxon>
        <taxon>Saprospira</taxon>
    </lineage>
</organism>
<accession>J1I3S9</accession>
<evidence type="ECO:0000256" key="2">
    <source>
        <dbReference type="ARBA" id="ARBA00022980"/>
    </source>
</evidence>
<comment type="subunit">
    <text evidence="4">Part of the 50S ribosomal subunit. Contacts protein L29, and trigger factor when it is bound to the ribosome.</text>
</comment>
<dbReference type="NCBIfam" id="NF004363">
    <property type="entry name" value="PRK05738.2-4"/>
    <property type="match status" value="1"/>
</dbReference>
<dbReference type="HOGENOM" id="CLU_037562_3_0_10"/>
<dbReference type="Pfam" id="PF00276">
    <property type="entry name" value="Ribosomal_L23"/>
    <property type="match status" value="1"/>
</dbReference>
<evidence type="ECO:0000256" key="4">
    <source>
        <dbReference type="HAMAP-Rule" id="MF_01369"/>
    </source>
</evidence>
<keyword evidence="4" id="KW-0694">RNA-binding</keyword>
<protein>
    <recommendedName>
        <fullName evidence="4">Large ribosomal subunit protein uL23</fullName>
    </recommendedName>
</protein>
<dbReference type="Proteomes" id="UP000005113">
    <property type="component" value="Unassembled WGS sequence"/>
</dbReference>
<dbReference type="GO" id="GO:0019843">
    <property type="term" value="F:rRNA binding"/>
    <property type="evidence" value="ECO:0007669"/>
    <property type="project" value="UniProtKB-UniRule"/>
</dbReference>
<dbReference type="RefSeq" id="WP_002659012.1">
    <property type="nucleotide sequence ID" value="NZ_JH719942.1"/>
</dbReference>
<sequence length="120" mass="13214">MAKKAIIIKPLLSEKSTELADNPISTKYTFVVAMDANKIEIKKAVEEQFSVTVDDVNTSIRPGKRKSRVVKGRMVSGRTSPYKKAVVTVAEGEFIEGFYGIDTEEELEEVDGNETEAAEA</sequence>
<comment type="similarity">
    <text evidence="1 4">Belongs to the universal ribosomal protein uL23 family.</text>
</comment>
<keyword evidence="2 4" id="KW-0689">Ribosomal protein</keyword>
<keyword evidence="3 4" id="KW-0687">Ribonucleoprotein</keyword>
<evidence type="ECO:0000256" key="1">
    <source>
        <dbReference type="ARBA" id="ARBA00006700"/>
    </source>
</evidence>
<dbReference type="GO" id="GO:1990904">
    <property type="term" value="C:ribonucleoprotein complex"/>
    <property type="evidence" value="ECO:0007669"/>
    <property type="project" value="UniProtKB-KW"/>
</dbReference>
<dbReference type="GO" id="GO:0005840">
    <property type="term" value="C:ribosome"/>
    <property type="evidence" value="ECO:0007669"/>
    <property type="project" value="UniProtKB-KW"/>
</dbReference>
<keyword evidence="4" id="KW-0699">rRNA-binding</keyword>
<name>J1I3S9_9BACT</name>
<proteinExistence type="inferred from homology"/>
<dbReference type="OrthoDB" id="9797862at2"/>
<evidence type="ECO:0000313" key="6">
    <source>
        <dbReference type="Proteomes" id="UP000005113"/>
    </source>
</evidence>
<gene>
    <name evidence="4" type="primary">rplW</name>
    <name evidence="5" type="ORF">SapgrDRAFT_1686</name>
</gene>
<dbReference type="HAMAP" id="MF_01369_B">
    <property type="entry name" value="Ribosomal_uL23_B"/>
    <property type="match status" value="1"/>
</dbReference>
<dbReference type="InterPro" id="IPR013025">
    <property type="entry name" value="Ribosomal_uL23-like"/>
</dbReference>
<dbReference type="InterPro" id="IPR012678">
    <property type="entry name" value="Ribosomal_uL23/eL15/eS24_sf"/>
</dbReference>
<evidence type="ECO:0000313" key="5">
    <source>
        <dbReference type="EMBL" id="EJF53390.1"/>
    </source>
</evidence>
<dbReference type="EMBL" id="JH719942">
    <property type="protein sequence ID" value="EJF53390.1"/>
    <property type="molecule type" value="Genomic_DNA"/>
</dbReference>
<reference evidence="6" key="1">
    <citation type="journal article" date="2012" name="Stand. Genomic Sci.">
        <title>Permanent draft genome sequence of the gliding predator Saprospira grandis strain Sa g1 (= HR1).</title>
        <authorList>
            <person name="Mavromatis K."/>
            <person name="Chertkov O."/>
            <person name="Lapidus A."/>
            <person name="Nolan M."/>
            <person name="Lucas S."/>
            <person name="Tice H."/>
            <person name="Del Rio T.G."/>
            <person name="Cheng J.F."/>
            <person name="Han C."/>
            <person name="Tapia R."/>
            <person name="Bruce D."/>
            <person name="Goodwin L.A."/>
            <person name="Pitluck S."/>
            <person name="Huntemann M."/>
            <person name="Liolios K."/>
            <person name="Pagani I."/>
            <person name="Ivanova N."/>
            <person name="Mikhailova N."/>
            <person name="Pati A."/>
            <person name="Chen A."/>
            <person name="Palaniappan K."/>
            <person name="Land M."/>
            <person name="Brambilla E.M."/>
            <person name="Rohde M."/>
            <person name="Spring S."/>
            <person name="Goker M."/>
            <person name="Detter J.C."/>
            <person name="Bristow J."/>
            <person name="Eisen J.A."/>
            <person name="Markowitz V."/>
            <person name="Hugenholtz P."/>
            <person name="Kyrpides N.C."/>
            <person name="Klenk H.P."/>
            <person name="Woyke T."/>
        </authorList>
    </citation>
    <scope>NUCLEOTIDE SEQUENCE [LARGE SCALE GENOMIC DNA]</scope>
    <source>
        <strain evidence="6">DSM 2844</strain>
    </source>
</reference>
<comment type="function">
    <text evidence="4">One of the early assembly proteins it binds 23S rRNA. One of the proteins that surrounds the polypeptide exit tunnel on the outside of the ribosome. Forms the main docking site for trigger factor binding to the ribosome.</text>
</comment>
<dbReference type="Gene3D" id="3.30.70.330">
    <property type="match status" value="1"/>
</dbReference>
<dbReference type="PANTHER" id="PTHR11620">
    <property type="entry name" value="60S RIBOSOMAL PROTEIN L23A"/>
    <property type="match status" value="1"/>
</dbReference>
<dbReference type="GO" id="GO:0006412">
    <property type="term" value="P:translation"/>
    <property type="evidence" value="ECO:0007669"/>
    <property type="project" value="UniProtKB-UniRule"/>
</dbReference>
<dbReference type="AlphaFoldDB" id="J1I3S9"/>
<dbReference type="SUPFAM" id="SSF54189">
    <property type="entry name" value="Ribosomal proteins S24e, L23 and L15e"/>
    <property type="match status" value="1"/>
</dbReference>
<dbReference type="InterPro" id="IPR012677">
    <property type="entry name" value="Nucleotide-bd_a/b_plait_sf"/>
</dbReference>